<dbReference type="OrthoDB" id="7213at2759"/>
<protein>
    <submittedName>
        <fullName evidence="1">Uncharacterized protein</fullName>
    </submittedName>
</protein>
<organism evidence="1 2">
    <name type="scientific">Galdieria partita</name>
    <dbReference type="NCBI Taxonomy" id="83374"/>
    <lineage>
        <taxon>Eukaryota</taxon>
        <taxon>Rhodophyta</taxon>
        <taxon>Bangiophyceae</taxon>
        <taxon>Galdieriales</taxon>
        <taxon>Galdieriaceae</taxon>
        <taxon>Galdieria</taxon>
    </lineage>
</organism>
<sequence>MSVERWPQISTFSQVIHLVRQTYQPTETIKNTIEAYLLKAIEIFCAKSFKENKKSSQGGQQQVRWRGKTLEPSEPECLKAKQLSKVLGISESLAVLVIREYISTVYFKFNDSVADLSLSDLIKYFYADEHAAYCFLAQILDICQDQEHPLYALCNDVWTRKVENEVFQLEEGKHNANNSYSFADLGMQMLKNILDSEGILIVWKDSSNSSDYDKYRQDVLELESYRLLWTLELMFCYHYSHICPPNKLVELVKMLPRMTTIVEPTRTWHWKCYLTYYGLLMELLCLEEWMDSPLGALQDEHPSEKISKSCNDFDLTEVYTQMEILFSSRNYLGILSIAELAWSVFLYVISHKKSEHQESLLSEQQQQLWLSSARVHFSQAVSNGAIEELDQILYKTPSVNPYSLQETHGKLNGIYFGFLETLFVSFIPRQLNVSERTILNRLFVSTMKNIVPIIQRIWWIYQETSNGKYNGYHSLLLYSLAQFPLDMQSSCQLLSGLIGNKWSAYRLFQFIENEMPFYASYVDDNKIANIHLLSFEQFQLECNEDWLVSKWSPLGVPVVWNGYLITQDGQKSNRNCIGFYMESESKVVWRMQWNGWKYISYFLQTLLKELEWGEDSWQRCYSELIALLEMIHHLIMNGNDSCIDGILSYLHGELWIALYSSFMKKFLRAEPYSLRDEDTQKLKMKQYHILQDIVHCLSGFVIFSPRLVMLLAEHVEEWCSWFPKLSKYPSILSSMLQIWTCLLHSGFDLLDSKKKRIFSQALYILRTKQPIGNKLLWETCDDVFLYTSCILCLSYAPLDILFPMDWLKPLEHFCNVWLSSKREDRNTWLSSLEWNTLDWRWFDKQNEEQRMQQNYSLLAYGLIQFIYKQNSSMQHHLLPHWWATLAHSRCLIRILAYLAFNAQQFALVHEQILKYLLLELEWSDSNWPKFIQFLFGEQQSNSQRSSSSMIASRCLIQLFQGLGSNPFHQDSILQVLWPKDEEANILVNSFLFHIASSDVCLSALSTFVVSNGWKSDQRGLSRSLISLPKSTSHPIEGFLKSKNMDFEWLSICVDLLSTLKRRLLDSNTCSLERGDGIRFVSLVNLLKEAWLCFGNMWLQDVWEKFGVWKLLLSFVSREWNRENVLAWLCRQMKNEDEANNDYLDEMVGWLEGICVLLDWFALEIFDSFRFSSDTDDDDHATFLWSLTYQELDLDGLEYFWTTCIESWLQSIDTMDPKESCPHLYSIMRTYENRLYRWMKDEKDSLEWKPLWYYETICIIPGEYFYDICYHPYAHFGNEKYLEILERMHRQTSRFQAIGKCVDSLYRLYFATMVTVSKEKNRFYSFWSHMWNKILDYLSRVPCVMTSQVDGMLARWLLDMAHQPKLHDDIYPLANEHIVSLDKAWKQSKNVFTYMDIYQSVTFRPRLDLLSLWQQPWEKNRKWLQVHLLYTFSKILSRQRRCNPCFSLWEDKSENTQKQNTATLFQVAIQVVQDAMQEDDETSSIEYKAVYTHAWSVLLCNLPREFLETLYPNMLKEWSQRILRCWKEWISMEKNTNDEEENRITFLLSSRWRIMDQLLWMHIKLWLAIPDSSHCIQWKETFLQDCISYASLDMYPDSVFYVDSQKAPNIHHFYDTLLRQRQPWHRYWVHRLAALSLHCFLSASHHSSHQVVLQWISTHVAFIEQSLHLFPQIGGGGDVNHNEEQVENPHSYWNFARIEEMEQLCTLLHSVYSDSKSSFQSYLPEVYRHLLICLYRYLYQVYRLLQTGVFIEWWIKPMTSLEHEQCNTSPIIKDSQSPSMKAKSVSSEWTKQDEETERFHLEWGSSPPFPSTPQAASPLFWKRRLELSPKKFALTQSSPERNRRYKSVFGQRVLYSLMRSLMLTMRCWKYAIEQDWEKIDWEPSLFLSSQKPSLGIFLAIPIMLVPYAYSISSSFKDDLSLYLDHILNDCFLIVFISGRKYEQQPTSSFQNTQPLRLKEDIAKRWFPLMEIIRQHDWSDSTERWYGWKCVKEWLEYSF</sequence>
<comment type="caution">
    <text evidence="1">The sequence shown here is derived from an EMBL/GenBank/DDBJ whole genome shotgun (WGS) entry which is preliminary data.</text>
</comment>
<proteinExistence type="predicted"/>
<keyword evidence="2" id="KW-1185">Reference proteome</keyword>
<accession>A0A9C7UTB3</accession>
<name>A0A9C7UTB3_9RHOD</name>
<dbReference type="Proteomes" id="UP001061958">
    <property type="component" value="Unassembled WGS sequence"/>
</dbReference>
<reference evidence="1" key="1">
    <citation type="journal article" date="2022" name="Proc. Natl. Acad. Sci. U.S.A.">
        <title>Life cycle and functional genomics of the unicellular red alga Galdieria for elucidating algal and plant evolution and industrial use.</title>
        <authorList>
            <person name="Hirooka S."/>
            <person name="Itabashi T."/>
            <person name="Ichinose T.M."/>
            <person name="Onuma R."/>
            <person name="Fujiwara T."/>
            <person name="Yamashita S."/>
            <person name="Jong L.W."/>
            <person name="Tomita R."/>
            <person name="Iwane A.H."/>
            <person name="Miyagishima S.Y."/>
        </authorList>
    </citation>
    <scope>NUCLEOTIDE SEQUENCE</scope>
    <source>
        <strain evidence="1">NBRC 102759</strain>
    </source>
</reference>
<gene>
    <name evidence="1" type="ORF">GpartN1_g6860.t1</name>
</gene>
<evidence type="ECO:0000313" key="2">
    <source>
        <dbReference type="Proteomes" id="UP001061958"/>
    </source>
</evidence>
<dbReference type="EMBL" id="BQMJ01000064">
    <property type="protein sequence ID" value="GJQ15069.1"/>
    <property type="molecule type" value="Genomic_DNA"/>
</dbReference>
<reference evidence="1" key="2">
    <citation type="submission" date="2022-01" db="EMBL/GenBank/DDBJ databases">
        <authorList>
            <person name="Hirooka S."/>
            <person name="Miyagishima S.Y."/>
        </authorList>
    </citation>
    <scope>NUCLEOTIDE SEQUENCE</scope>
    <source>
        <strain evidence="1">NBRC 102759</strain>
    </source>
</reference>
<evidence type="ECO:0000313" key="1">
    <source>
        <dbReference type="EMBL" id="GJQ15069.1"/>
    </source>
</evidence>